<proteinExistence type="predicted"/>
<gene>
    <name evidence="3" type="ORF">PF008_g12833</name>
</gene>
<dbReference type="SUPFAM" id="SSF53098">
    <property type="entry name" value="Ribonuclease H-like"/>
    <property type="match status" value="1"/>
</dbReference>
<dbReference type="AlphaFoldDB" id="A0A6G0RM86"/>
<feature type="region of interest" description="Disordered" evidence="1">
    <location>
        <begin position="306"/>
        <end position="346"/>
    </location>
</feature>
<organism evidence="3 4">
    <name type="scientific">Phytophthora fragariae</name>
    <dbReference type="NCBI Taxonomy" id="53985"/>
    <lineage>
        <taxon>Eukaryota</taxon>
        <taxon>Sar</taxon>
        <taxon>Stramenopiles</taxon>
        <taxon>Oomycota</taxon>
        <taxon>Peronosporomycetes</taxon>
        <taxon>Peronosporales</taxon>
        <taxon>Peronosporaceae</taxon>
        <taxon>Phytophthora</taxon>
    </lineage>
</organism>
<evidence type="ECO:0000256" key="1">
    <source>
        <dbReference type="SAM" id="MobiDB-lite"/>
    </source>
</evidence>
<dbReference type="InterPro" id="IPR050951">
    <property type="entry name" value="Retrovirus_Pol_polyprotein"/>
</dbReference>
<evidence type="ECO:0000313" key="3">
    <source>
        <dbReference type="EMBL" id="KAE9336841.1"/>
    </source>
</evidence>
<feature type="compositionally biased region" description="Basic and acidic residues" evidence="1">
    <location>
        <begin position="379"/>
        <end position="393"/>
    </location>
</feature>
<feature type="region of interest" description="Disordered" evidence="1">
    <location>
        <begin position="371"/>
        <end position="393"/>
    </location>
</feature>
<feature type="domain" description="Integrase catalytic" evidence="2">
    <location>
        <begin position="1"/>
        <end position="143"/>
    </location>
</feature>
<accession>A0A6G0RM86</accession>
<dbReference type="Proteomes" id="UP000486351">
    <property type="component" value="Unassembled WGS sequence"/>
</dbReference>
<dbReference type="InterPro" id="IPR001584">
    <property type="entry name" value="Integrase_cat-core"/>
</dbReference>
<dbReference type="PROSITE" id="PS50994">
    <property type="entry name" value="INTEGRASE"/>
    <property type="match status" value="1"/>
</dbReference>
<name>A0A6G0RM86_9STRA</name>
<reference evidence="3 4" key="1">
    <citation type="submission" date="2018-09" db="EMBL/GenBank/DDBJ databases">
        <title>Genomic investigation of the strawberry pathogen Phytophthora fragariae indicates pathogenicity is determined by transcriptional variation in three key races.</title>
        <authorList>
            <person name="Adams T.M."/>
            <person name="Armitage A.D."/>
            <person name="Sobczyk M.K."/>
            <person name="Bates H.J."/>
            <person name="Dunwell J.M."/>
            <person name="Nellist C.F."/>
            <person name="Harrison R.J."/>
        </authorList>
    </citation>
    <scope>NUCLEOTIDE SEQUENCE [LARGE SCALE GENOMIC DNA]</scope>
    <source>
        <strain evidence="3 4">NOV-77</strain>
    </source>
</reference>
<comment type="caution">
    <text evidence="3">The sequence shown here is derived from an EMBL/GenBank/DDBJ whole genome shotgun (WGS) entry which is preliminary data.</text>
</comment>
<dbReference type="InterPro" id="IPR036397">
    <property type="entry name" value="RNaseH_sf"/>
</dbReference>
<feature type="compositionally biased region" description="Low complexity" evidence="1">
    <location>
        <begin position="306"/>
        <end position="318"/>
    </location>
</feature>
<dbReference type="Gene3D" id="3.30.420.10">
    <property type="entry name" value="Ribonuclease H-like superfamily/Ribonuclease H"/>
    <property type="match status" value="1"/>
</dbReference>
<dbReference type="PANTHER" id="PTHR37984:SF15">
    <property type="entry name" value="INTEGRASE CATALYTIC DOMAIN-CONTAINING PROTEIN"/>
    <property type="match status" value="1"/>
</dbReference>
<evidence type="ECO:0000259" key="2">
    <source>
        <dbReference type="PROSITE" id="PS50994"/>
    </source>
</evidence>
<dbReference type="GO" id="GO:0015074">
    <property type="term" value="P:DNA integration"/>
    <property type="evidence" value="ECO:0007669"/>
    <property type="project" value="InterPro"/>
</dbReference>
<sequence length="418" mass="47504">MSDGGQRYVIAAIEYVTRYAVAVTVPRHTTQNVAEFLMRHVVLRFGPFRELLTDGAPELTGSVIEQLVMMLQAQQTNPVPYRPQMVGLVERFHRTWKDCVSTYMNEDRQHDWDVWVDCAVYAYNSGPHSTVQLSPNELMMGRRLRSPNELLRSTSVAEAGELTAYHQRLLAALRSSQECADRARQREQQRQARYYDRKVKQKRTFEPGDRVWMYRPPRGPKASKFVHQWAGPMRIVETAGYDNYLLGREDKTGECEQLVAHVSFLVTYRYPVALLREVAADLEAQLEHEGAFQRQAHDASAGEIVGATTAPTRTAAAGRDTKRTRRTVASAGAPGQSGGLMVESRRRRRRNKAGHYVLEYELQPLSAWDRRRRAPSGAPRRDGTDGSEDERQWVSVKEYDRLLQLGRVVDRSAGGEGV</sequence>
<dbReference type="EMBL" id="QXFY01000734">
    <property type="protein sequence ID" value="KAE9336841.1"/>
    <property type="molecule type" value="Genomic_DNA"/>
</dbReference>
<dbReference type="GO" id="GO:0003676">
    <property type="term" value="F:nucleic acid binding"/>
    <property type="evidence" value="ECO:0007669"/>
    <property type="project" value="InterPro"/>
</dbReference>
<protein>
    <recommendedName>
        <fullName evidence="2">Integrase catalytic domain-containing protein</fullName>
    </recommendedName>
</protein>
<evidence type="ECO:0000313" key="4">
    <source>
        <dbReference type="Proteomes" id="UP000486351"/>
    </source>
</evidence>
<dbReference type="PANTHER" id="PTHR37984">
    <property type="entry name" value="PROTEIN CBG26694"/>
    <property type="match status" value="1"/>
</dbReference>
<dbReference type="InterPro" id="IPR012337">
    <property type="entry name" value="RNaseH-like_sf"/>
</dbReference>